<dbReference type="KEGG" id="clt:CM240_1746"/>
<dbReference type="PATRIC" id="fig|1216932.3.peg.1740"/>
<evidence type="ECO:0000256" key="1">
    <source>
        <dbReference type="ARBA" id="ARBA00004651"/>
    </source>
</evidence>
<feature type="transmembrane region" description="Helical" evidence="8">
    <location>
        <begin position="209"/>
        <end position="227"/>
    </location>
</feature>
<dbReference type="GO" id="GO:0005886">
    <property type="term" value="C:plasma membrane"/>
    <property type="evidence" value="ECO:0007669"/>
    <property type="project" value="UniProtKB-SubCell"/>
</dbReference>
<gene>
    <name evidence="9" type="ORF">CM240_1746</name>
</gene>
<keyword evidence="7 8" id="KW-0472">Membrane</keyword>
<dbReference type="RefSeq" id="WP_044038392.1">
    <property type="nucleotide sequence ID" value="NZ_HG917868.1"/>
</dbReference>
<keyword evidence="6 8" id="KW-1133">Transmembrane helix</keyword>
<dbReference type="Pfam" id="PF02652">
    <property type="entry name" value="Lactate_perm"/>
    <property type="match status" value="1"/>
</dbReference>
<feature type="transmembrane region" description="Helical" evidence="8">
    <location>
        <begin position="181"/>
        <end position="202"/>
    </location>
</feature>
<dbReference type="PANTHER" id="PTHR30003:SF0">
    <property type="entry name" value="GLYCOLATE PERMEASE GLCA-RELATED"/>
    <property type="match status" value="1"/>
</dbReference>
<evidence type="ECO:0000313" key="10">
    <source>
        <dbReference type="Proteomes" id="UP000019426"/>
    </source>
</evidence>
<feature type="transmembrane region" description="Helical" evidence="8">
    <location>
        <begin position="105"/>
        <end position="124"/>
    </location>
</feature>
<dbReference type="NCBIfam" id="TIGR00795">
    <property type="entry name" value="lctP"/>
    <property type="match status" value="1"/>
</dbReference>
<feature type="transmembrane region" description="Helical" evidence="8">
    <location>
        <begin position="495"/>
        <end position="514"/>
    </location>
</feature>
<keyword evidence="5 8" id="KW-0812">Transmembrane</keyword>
<protein>
    <recommendedName>
        <fullName evidence="8">L-lactate permease</fullName>
    </recommendedName>
</protein>
<feature type="transmembrane region" description="Helical" evidence="8">
    <location>
        <begin position="158"/>
        <end position="175"/>
    </location>
</feature>
<evidence type="ECO:0000256" key="5">
    <source>
        <dbReference type="ARBA" id="ARBA00022692"/>
    </source>
</evidence>
<dbReference type="GO" id="GO:0015129">
    <property type="term" value="F:lactate transmembrane transporter activity"/>
    <property type="evidence" value="ECO:0007669"/>
    <property type="project" value="UniProtKB-UniRule"/>
</dbReference>
<feature type="transmembrane region" description="Helical" evidence="8">
    <location>
        <begin position="61"/>
        <end position="84"/>
    </location>
</feature>
<feature type="transmembrane region" description="Helical" evidence="8">
    <location>
        <begin position="239"/>
        <end position="259"/>
    </location>
</feature>
<feature type="transmembrane region" description="Helical" evidence="8">
    <location>
        <begin position="31"/>
        <end position="49"/>
    </location>
</feature>
<dbReference type="eggNOG" id="COG1620">
    <property type="taxonomic scope" value="Bacteria"/>
</dbReference>
<feature type="transmembrane region" description="Helical" evidence="8">
    <location>
        <begin position="6"/>
        <end position="24"/>
    </location>
</feature>
<organism evidence="9 10">
    <name type="scientific">Clostridium bornimense</name>
    <dbReference type="NCBI Taxonomy" id="1216932"/>
    <lineage>
        <taxon>Bacteria</taxon>
        <taxon>Bacillati</taxon>
        <taxon>Bacillota</taxon>
        <taxon>Clostridia</taxon>
        <taxon>Eubacteriales</taxon>
        <taxon>Clostridiaceae</taxon>
        <taxon>Clostridium</taxon>
    </lineage>
</organism>
<comment type="subcellular location">
    <subcellularLocation>
        <location evidence="1 8">Cell membrane</location>
        <topology evidence="1 8">Multi-pass membrane protein</topology>
    </subcellularLocation>
</comment>
<feature type="transmembrane region" description="Helical" evidence="8">
    <location>
        <begin position="288"/>
        <end position="306"/>
    </location>
</feature>
<dbReference type="STRING" id="1216932.CM240_1746"/>
<dbReference type="Proteomes" id="UP000019426">
    <property type="component" value="Chromosome M2/40_rep1"/>
</dbReference>
<dbReference type="OrthoDB" id="9761056at2"/>
<evidence type="ECO:0000256" key="8">
    <source>
        <dbReference type="RuleBase" id="RU365092"/>
    </source>
</evidence>
<reference evidence="9 10" key="1">
    <citation type="submission" date="2013-11" db="EMBL/GenBank/DDBJ databases">
        <title>Complete genome sequence of Clostridum sp. M2/40.</title>
        <authorList>
            <person name="Wibberg D."/>
            <person name="Puehler A."/>
            <person name="Schlueter A."/>
        </authorList>
    </citation>
    <scope>NUCLEOTIDE SEQUENCE [LARGE SCALE GENOMIC DNA]</scope>
    <source>
        <strain evidence="10">M2/40</strain>
    </source>
</reference>
<dbReference type="GO" id="GO:0015295">
    <property type="term" value="F:solute:proton symporter activity"/>
    <property type="evidence" value="ECO:0007669"/>
    <property type="project" value="TreeGrafter"/>
</dbReference>
<evidence type="ECO:0000256" key="6">
    <source>
        <dbReference type="ARBA" id="ARBA00022989"/>
    </source>
</evidence>
<keyword evidence="3 8" id="KW-0813">Transport</keyword>
<evidence type="ECO:0000256" key="7">
    <source>
        <dbReference type="ARBA" id="ARBA00023136"/>
    </source>
</evidence>
<comment type="function">
    <text evidence="8">Uptake of L-lactate across the membrane. Can also transport D-lactate and glycolate.</text>
</comment>
<dbReference type="HOGENOM" id="CLU_021628_0_0_9"/>
<evidence type="ECO:0000313" key="9">
    <source>
        <dbReference type="EMBL" id="CDM68904.1"/>
    </source>
</evidence>
<dbReference type="AlphaFoldDB" id="W6RZ89"/>
<evidence type="ECO:0000256" key="4">
    <source>
        <dbReference type="ARBA" id="ARBA00022475"/>
    </source>
</evidence>
<comment type="similarity">
    <text evidence="2 8">Belongs to the lactate permease family.</text>
</comment>
<name>W6RZ89_9CLOT</name>
<feature type="transmembrane region" description="Helical" evidence="8">
    <location>
        <begin position="388"/>
        <end position="410"/>
    </location>
</feature>
<dbReference type="EMBL" id="HG917868">
    <property type="protein sequence ID" value="CDM68904.1"/>
    <property type="molecule type" value="Genomic_DNA"/>
</dbReference>
<dbReference type="PANTHER" id="PTHR30003">
    <property type="entry name" value="L-LACTATE PERMEASE"/>
    <property type="match status" value="1"/>
</dbReference>
<accession>W6RZ89</accession>
<feature type="transmembrane region" description="Helical" evidence="8">
    <location>
        <begin position="332"/>
        <end position="351"/>
    </location>
</feature>
<feature type="transmembrane region" description="Helical" evidence="8">
    <location>
        <begin position="416"/>
        <end position="438"/>
    </location>
</feature>
<dbReference type="InterPro" id="IPR003804">
    <property type="entry name" value="Lactate_perm"/>
</dbReference>
<keyword evidence="10" id="KW-1185">Reference proteome</keyword>
<feature type="transmembrane region" description="Helical" evidence="8">
    <location>
        <begin position="130"/>
        <end position="151"/>
    </location>
</feature>
<sequence length="515" mass="54288">MNEVIMFFLAILPIIWLVIALTGLKMPGHVACPITLVISAVLAAVVWHMDSVNLLTAGLEGIVMALWPISLVIIAAIFTYNLCLHTGAMDVIKRMLTTVSCDKRILVLIIAWGFGGFMEGMAGFGTAVAIPAGILCGLGFEPVFAAVVCLIANSTPTAFGSIGIPTITLANITGLDVMKVAFATTVQIAPLVVLTPFLMVILTGKSVKALKGVWGITLASGLAFSIPQMLAAKFMGAELANILGSICAMAIIILISKFSKKEVPDEYKMELPEEMTSVKTTAKEGLRAWSPFILIFILLVVTSKAIPVVHDTLGAVKTSVRIYQGEGGSDTVFSWIVTPGILIFLAAIIGGKIQKASFKEIGCVFVDSVKQMAKTVLTIASIMAAAKIMSYSGMIGEIATVFVAITGSFYPFVAPLIGSIGSFVTGSGTSSSVLFGGLQLQTAQTLNMDPTWLCAANSVGADAGKMISPQSIAIAIAAINKPGLEGKIMSKSIRYYLLFIVLMGIICYTGLMLFC</sequence>
<evidence type="ECO:0000256" key="2">
    <source>
        <dbReference type="ARBA" id="ARBA00010100"/>
    </source>
</evidence>
<proteinExistence type="inferred from homology"/>
<keyword evidence="4 8" id="KW-1003">Cell membrane</keyword>
<evidence type="ECO:0000256" key="3">
    <source>
        <dbReference type="ARBA" id="ARBA00022448"/>
    </source>
</evidence>